<keyword evidence="3" id="KW-1185">Reference proteome</keyword>
<protein>
    <recommendedName>
        <fullName evidence="4">Cnidarian restricted protein</fullName>
    </recommendedName>
</protein>
<feature type="chain" id="PRO_5029907226" description="Cnidarian restricted protein" evidence="1">
    <location>
        <begin position="20"/>
        <end position="138"/>
    </location>
</feature>
<dbReference type="EnsemblMetazoa" id="CLYHEMT002370.1">
    <property type="protein sequence ID" value="CLYHEMP002370.1"/>
    <property type="gene ID" value="CLYHEMG002370"/>
</dbReference>
<evidence type="ECO:0000313" key="3">
    <source>
        <dbReference type="Proteomes" id="UP000594262"/>
    </source>
</evidence>
<evidence type="ECO:0000256" key="1">
    <source>
        <dbReference type="SAM" id="SignalP"/>
    </source>
</evidence>
<proteinExistence type="predicted"/>
<accession>A0A7M5UQ04</accession>
<keyword evidence="1" id="KW-0732">Signal</keyword>
<name>A0A7M5UQ04_9CNID</name>
<evidence type="ECO:0008006" key="4">
    <source>
        <dbReference type="Google" id="ProtNLM"/>
    </source>
</evidence>
<organism evidence="2 3">
    <name type="scientific">Clytia hemisphaerica</name>
    <dbReference type="NCBI Taxonomy" id="252671"/>
    <lineage>
        <taxon>Eukaryota</taxon>
        <taxon>Metazoa</taxon>
        <taxon>Cnidaria</taxon>
        <taxon>Hydrozoa</taxon>
        <taxon>Hydroidolina</taxon>
        <taxon>Leptothecata</taxon>
        <taxon>Obeliida</taxon>
        <taxon>Clytiidae</taxon>
        <taxon>Clytia</taxon>
    </lineage>
</organism>
<reference evidence="2" key="1">
    <citation type="submission" date="2021-01" db="UniProtKB">
        <authorList>
            <consortium name="EnsemblMetazoa"/>
        </authorList>
    </citation>
    <scope>IDENTIFICATION</scope>
</reference>
<sequence>MKMMKLLVLLFCMVVVVHFDCVESCNTQLVTEGTTDQGGFGYSGQLNSGITQCKLISEGYPVKYSSVGVCSTALSCNLQGRNNDNTCNNYCIFTINACYGLCSPEDECSGSPAGQYKCVCFKADESNGIPSTQPPSGK</sequence>
<dbReference type="Proteomes" id="UP000594262">
    <property type="component" value="Unplaced"/>
</dbReference>
<dbReference type="AlphaFoldDB" id="A0A7M5UQ04"/>
<evidence type="ECO:0000313" key="2">
    <source>
        <dbReference type="EnsemblMetazoa" id="CLYHEMP002370.1"/>
    </source>
</evidence>
<feature type="signal peptide" evidence="1">
    <location>
        <begin position="1"/>
        <end position="19"/>
    </location>
</feature>